<dbReference type="Gene3D" id="3.30.450.380">
    <property type="match status" value="1"/>
</dbReference>
<protein>
    <submittedName>
        <fullName evidence="3">CpaF family protein</fullName>
    </submittedName>
</protein>
<organism evidence="3 4">
    <name type="scientific">Thermanaerosceptrum fracticalcis</name>
    <dbReference type="NCBI Taxonomy" id="1712410"/>
    <lineage>
        <taxon>Bacteria</taxon>
        <taxon>Bacillati</taxon>
        <taxon>Bacillota</taxon>
        <taxon>Clostridia</taxon>
        <taxon>Eubacteriales</taxon>
        <taxon>Peptococcaceae</taxon>
        <taxon>Thermanaerosceptrum</taxon>
    </lineage>
</organism>
<evidence type="ECO:0000259" key="2">
    <source>
        <dbReference type="Pfam" id="PF00437"/>
    </source>
</evidence>
<sequence>MSLLQRLEKEKGTKIGSGAVENKFQALKTADPYRDLKVKVHKEVIELMDTELLEQKDQAAHFLSPEELSLKVEEMVNVIVDRDASHLTRMERQKIITEILDEVIGLGPIEQLIKDPEISEIMVNGPNQIFVERKGKLEKVPFTFRNNEHVLHIIDKIVSPLGRRIDESMPMVDARLPDGSRVNAIIPPLAITGPTITIRKFSRDPLTIHDLIRFGTLTPKMATFLEACVKARLNIVISGGTGSGKTSTLNVLSSFIPENERIVTIEDAAELQLRQEHVITLESRPPNIEGKGAVTIRDLVRNSLRMRPDRIVIGEVRSGEALDMLQAMNTGHDGSLTTGHANSPRDILSRLETMVLMAGMELPMRAIREQMASAIDLIVQQARLRDGSRKITHITEVVGMEGDVITLQDIFRYENEGYDDRGRLKGRFVATGVRPKFMDKLLVAGVSVPEDLFL</sequence>
<dbReference type="AlphaFoldDB" id="A0A7G6E8K5"/>
<evidence type="ECO:0000313" key="3">
    <source>
        <dbReference type="EMBL" id="QNB48409.1"/>
    </source>
</evidence>
<dbReference type="EMBL" id="CP045798">
    <property type="protein sequence ID" value="QNB48409.1"/>
    <property type="molecule type" value="Genomic_DNA"/>
</dbReference>
<dbReference type="CDD" id="cd01130">
    <property type="entry name" value="VirB11-like_ATPase"/>
    <property type="match status" value="1"/>
</dbReference>
<dbReference type="Gene3D" id="3.40.50.300">
    <property type="entry name" value="P-loop containing nucleotide triphosphate hydrolases"/>
    <property type="match status" value="1"/>
</dbReference>
<dbReference type="OrthoDB" id="9810761at2"/>
<accession>A0A7G6E8K5</accession>
<dbReference type="RefSeq" id="WP_034420363.1">
    <property type="nucleotide sequence ID" value="NZ_CP045798.1"/>
</dbReference>
<dbReference type="InterPro" id="IPR001482">
    <property type="entry name" value="T2SS/T4SS_dom"/>
</dbReference>
<dbReference type="KEGG" id="tfr:BR63_11740"/>
<proteinExistence type="inferred from homology"/>
<feature type="domain" description="Bacterial type II secretion system protein E" evidence="2">
    <location>
        <begin position="105"/>
        <end position="383"/>
    </location>
</feature>
<comment type="similarity">
    <text evidence="1">Belongs to the GSP E family.</text>
</comment>
<dbReference type="SUPFAM" id="SSF52540">
    <property type="entry name" value="P-loop containing nucleoside triphosphate hydrolases"/>
    <property type="match status" value="1"/>
</dbReference>
<gene>
    <name evidence="3" type="ORF">BR63_11740</name>
</gene>
<dbReference type="Proteomes" id="UP000515847">
    <property type="component" value="Chromosome"/>
</dbReference>
<dbReference type="InterPro" id="IPR027417">
    <property type="entry name" value="P-loop_NTPase"/>
</dbReference>
<dbReference type="GO" id="GO:0016887">
    <property type="term" value="F:ATP hydrolysis activity"/>
    <property type="evidence" value="ECO:0007669"/>
    <property type="project" value="InterPro"/>
</dbReference>
<keyword evidence="4" id="KW-1185">Reference proteome</keyword>
<dbReference type="InterPro" id="IPR050921">
    <property type="entry name" value="T4SS_GSP_E_ATPase"/>
</dbReference>
<evidence type="ECO:0000313" key="4">
    <source>
        <dbReference type="Proteomes" id="UP000515847"/>
    </source>
</evidence>
<dbReference type="PANTHER" id="PTHR30486">
    <property type="entry name" value="TWITCHING MOTILITY PROTEIN PILT"/>
    <property type="match status" value="1"/>
</dbReference>
<dbReference type="FunFam" id="3.40.50.300:FF:000521">
    <property type="entry name" value="Type II secretion system protein E"/>
    <property type="match status" value="1"/>
</dbReference>
<dbReference type="Pfam" id="PF00437">
    <property type="entry name" value="T2SSE"/>
    <property type="match status" value="1"/>
</dbReference>
<name>A0A7G6E8K5_THEFR</name>
<evidence type="ECO:0000256" key="1">
    <source>
        <dbReference type="ARBA" id="ARBA00006611"/>
    </source>
</evidence>
<reference evidence="3 4" key="1">
    <citation type="journal article" date="2019" name="Front. Microbiol.">
        <title>Thermoanaerosceptrum fracticalcis gen. nov. sp. nov., a Novel Fumarate-Fermenting Microorganism From a Deep Fractured Carbonate Aquifer of the US Great Basin.</title>
        <authorList>
            <person name="Hamilton-Brehm S.D."/>
            <person name="Stewart L.E."/>
            <person name="Zavarin M."/>
            <person name="Caldwell M."/>
            <person name="Lawson P.A."/>
            <person name="Onstott T.C."/>
            <person name="Grzymski J."/>
            <person name="Neveux I."/>
            <person name="Lollar B.S."/>
            <person name="Russell C.E."/>
            <person name="Moser D.P."/>
        </authorList>
    </citation>
    <scope>NUCLEOTIDE SEQUENCE [LARGE SCALE GENOMIC DNA]</scope>
    <source>
        <strain evidence="3 4">DRI-13</strain>
    </source>
</reference>
<dbReference type="PANTHER" id="PTHR30486:SF15">
    <property type="entry name" value="TYPE II_IV SECRETION SYSTEM ATPASE"/>
    <property type="match status" value="1"/>
</dbReference>